<evidence type="ECO:0008006" key="4">
    <source>
        <dbReference type="Google" id="ProtNLM"/>
    </source>
</evidence>
<evidence type="ECO:0000313" key="2">
    <source>
        <dbReference type="EMBL" id="PWN07302.1"/>
    </source>
</evidence>
<dbReference type="RefSeq" id="WP_109644856.1">
    <property type="nucleotide sequence ID" value="NZ_QGGB01000003.1"/>
</dbReference>
<dbReference type="Proteomes" id="UP000245533">
    <property type="component" value="Unassembled WGS sequence"/>
</dbReference>
<keyword evidence="1" id="KW-0732">Signal</keyword>
<keyword evidence="3" id="KW-1185">Reference proteome</keyword>
<organism evidence="2 3">
    <name type="scientific">Rhodohalobacter mucosus</name>
    <dbReference type="NCBI Taxonomy" id="2079485"/>
    <lineage>
        <taxon>Bacteria</taxon>
        <taxon>Pseudomonadati</taxon>
        <taxon>Balneolota</taxon>
        <taxon>Balneolia</taxon>
        <taxon>Balneolales</taxon>
        <taxon>Balneolaceae</taxon>
        <taxon>Rhodohalobacter</taxon>
    </lineage>
</organism>
<dbReference type="AlphaFoldDB" id="A0A316TXD1"/>
<name>A0A316TXD1_9BACT</name>
<protein>
    <recommendedName>
        <fullName evidence="4">Cytochrome c domain-containing protein</fullName>
    </recommendedName>
</protein>
<evidence type="ECO:0000256" key="1">
    <source>
        <dbReference type="SAM" id="SignalP"/>
    </source>
</evidence>
<feature type="chain" id="PRO_5016396139" description="Cytochrome c domain-containing protein" evidence="1">
    <location>
        <begin position="21"/>
        <end position="171"/>
    </location>
</feature>
<gene>
    <name evidence="2" type="ORF">DDZ15_03270</name>
</gene>
<sequence length="171" mass="19425">MIFRLKLSVILFFTSVLFLALSCTSQSGEQNKQAPAAGEQIDEGESEIALIYRMSFINLYSQKLWFAGMQENWELADIYSHEIEEITDGIIRQNIIDDGINVSELMESMIAPQIELMEQAIDNRDSGQFENRFNTLIQTCNQCHTASNYGAVRITVPQTNPFNQDFTPADK</sequence>
<reference evidence="2 3" key="1">
    <citation type="submission" date="2018-05" db="EMBL/GenBank/DDBJ databases">
        <title>Rhodohalobacter halophilus gen. nov., sp. nov., a moderately halophilic member of the family Balneolaceae.</title>
        <authorList>
            <person name="Liu Z.-W."/>
        </authorList>
    </citation>
    <scope>NUCLEOTIDE SEQUENCE [LARGE SCALE GENOMIC DNA]</scope>
    <source>
        <strain evidence="2 3">8A47</strain>
    </source>
</reference>
<feature type="signal peptide" evidence="1">
    <location>
        <begin position="1"/>
        <end position="20"/>
    </location>
</feature>
<comment type="caution">
    <text evidence="2">The sequence shown here is derived from an EMBL/GenBank/DDBJ whole genome shotgun (WGS) entry which is preliminary data.</text>
</comment>
<dbReference type="PROSITE" id="PS51257">
    <property type="entry name" value="PROKAR_LIPOPROTEIN"/>
    <property type="match status" value="1"/>
</dbReference>
<proteinExistence type="predicted"/>
<accession>A0A316TXD1</accession>
<evidence type="ECO:0000313" key="3">
    <source>
        <dbReference type="Proteomes" id="UP000245533"/>
    </source>
</evidence>
<dbReference type="EMBL" id="QGGB01000003">
    <property type="protein sequence ID" value="PWN07302.1"/>
    <property type="molecule type" value="Genomic_DNA"/>
</dbReference>
<dbReference type="OrthoDB" id="6402114at2"/>